<dbReference type="Proteomes" id="UP000295367">
    <property type="component" value="Unassembled WGS sequence"/>
</dbReference>
<protein>
    <submittedName>
        <fullName evidence="11">Putative Zn-dependent protease</fullName>
    </submittedName>
</protein>
<dbReference type="InterPro" id="IPR001915">
    <property type="entry name" value="Peptidase_M48"/>
</dbReference>
<evidence type="ECO:0000259" key="10">
    <source>
        <dbReference type="Pfam" id="PF01435"/>
    </source>
</evidence>
<dbReference type="GO" id="GO:0046872">
    <property type="term" value="F:metal ion binding"/>
    <property type="evidence" value="ECO:0007669"/>
    <property type="project" value="UniProtKB-KW"/>
</dbReference>
<keyword evidence="6" id="KW-0482">Metalloprotease</keyword>
<dbReference type="Gene3D" id="1.25.40.10">
    <property type="entry name" value="Tetratricopeptide repeat domain"/>
    <property type="match status" value="1"/>
</dbReference>
<feature type="signal peptide" evidence="9">
    <location>
        <begin position="1"/>
        <end position="30"/>
    </location>
</feature>
<keyword evidence="7" id="KW-0802">TPR repeat</keyword>
<dbReference type="GO" id="GO:0016020">
    <property type="term" value="C:membrane"/>
    <property type="evidence" value="ECO:0007669"/>
    <property type="project" value="TreeGrafter"/>
</dbReference>
<evidence type="ECO:0000256" key="8">
    <source>
        <dbReference type="SAM" id="MobiDB-lite"/>
    </source>
</evidence>
<keyword evidence="12" id="KW-1185">Reference proteome</keyword>
<accession>A0A4R3Y6N6</accession>
<evidence type="ECO:0000256" key="3">
    <source>
        <dbReference type="ARBA" id="ARBA00022723"/>
    </source>
</evidence>
<dbReference type="PANTHER" id="PTHR22726">
    <property type="entry name" value="METALLOENDOPEPTIDASE OMA1"/>
    <property type="match status" value="1"/>
</dbReference>
<dbReference type="PANTHER" id="PTHR22726:SF1">
    <property type="entry name" value="METALLOENDOPEPTIDASE OMA1, MITOCHONDRIAL"/>
    <property type="match status" value="1"/>
</dbReference>
<evidence type="ECO:0000256" key="7">
    <source>
        <dbReference type="PROSITE-ProRule" id="PRU00339"/>
    </source>
</evidence>
<dbReference type="InterPro" id="IPR051156">
    <property type="entry name" value="Mito/Outer_Membr_Metalloprot"/>
</dbReference>
<evidence type="ECO:0000256" key="2">
    <source>
        <dbReference type="ARBA" id="ARBA00022670"/>
    </source>
</evidence>
<evidence type="ECO:0000256" key="5">
    <source>
        <dbReference type="ARBA" id="ARBA00022833"/>
    </source>
</evidence>
<evidence type="ECO:0000256" key="1">
    <source>
        <dbReference type="ARBA" id="ARBA00001947"/>
    </source>
</evidence>
<dbReference type="PROSITE" id="PS50005">
    <property type="entry name" value="TPR"/>
    <property type="match status" value="1"/>
</dbReference>
<evidence type="ECO:0000256" key="4">
    <source>
        <dbReference type="ARBA" id="ARBA00022801"/>
    </source>
</evidence>
<evidence type="ECO:0000256" key="6">
    <source>
        <dbReference type="ARBA" id="ARBA00023049"/>
    </source>
</evidence>
<dbReference type="GO" id="GO:0004222">
    <property type="term" value="F:metalloendopeptidase activity"/>
    <property type="evidence" value="ECO:0007669"/>
    <property type="project" value="InterPro"/>
</dbReference>
<evidence type="ECO:0000313" key="12">
    <source>
        <dbReference type="Proteomes" id="UP000295367"/>
    </source>
</evidence>
<proteinExistence type="predicted"/>
<dbReference type="CDD" id="cd07333">
    <property type="entry name" value="M48C_bepA_like"/>
    <property type="match status" value="1"/>
</dbReference>
<keyword evidence="2 11" id="KW-0645">Protease</keyword>
<feature type="compositionally biased region" description="Polar residues" evidence="8">
    <location>
        <begin position="483"/>
        <end position="503"/>
    </location>
</feature>
<gene>
    <name evidence="11" type="ORF">EDC63_105165</name>
</gene>
<dbReference type="Gene3D" id="3.30.2010.10">
    <property type="entry name" value="Metalloproteases ('zincins'), catalytic domain"/>
    <property type="match status" value="1"/>
</dbReference>
<sequence length="503" mass="55279">MMKQGSTRRSAYIKACSICVAIAMSASSFAAPIELPDLGDASQAVLSPQEELAMGEKAMQGLRASGAYFNDPEVNAYLNSLGYRLVSADPSITSHFEFFAVDDPAINAFAMPGGYIGVNTGLILATQSESQLASVLAHEISHVTQHHIARTIASQSGSQLASIATAVAIILAAKNSNSQAIPAAMTSMTAAQIQGQINFTRENEQEADRVGFQLLDRAGFDTHGMSKFFDRMEKLTRTSENNTPAFLRSHPLTPERIAEAQDRAYGKPYKQIPDSLDFNLVRSLLRSYQGTPENAIAESQAELKEGRYSNHTAAEYGYAASLLRGKKFQEAQMEIATIDHEGIQHPMIEALAGQILMQSGQLQAAHQRYESALKLYPDHMQLVYDYPRLLITETKYKLAANFAESQLMHRRDDATLNQLAAEANANLGKLTKSHFYQGEYYAALGNLRGASEQFDLAVRINDGSFQDLLVAENRLKELRSQLHEPSQNNGSRRNKSQQSLDGF</sequence>
<feature type="chain" id="PRO_5020360810" evidence="9">
    <location>
        <begin position="31"/>
        <end position="503"/>
    </location>
</feature>
<keyword evidence="5" id="KW-0862">Zinc</keyword>
<dbReference type="OrthoDB" id="9810445at2"/>
<feature type="domain" description="Peptidase M48" evidence="10">
    <location>
        <begin position="75"/>
        <end position="263"/>
    </location>
</feature>
<reference evidence="11 12" key="1">
    <citation type="submission" date="2019-03" db="EMBL/GenBank/DDBJ databases">
        <title>Genomic Encyclopedia of Type Strains, Phase IV (KMG-IV): sequencing the most valuable type-strain genomes for metagenomic binning, comparative biology and taxonomic classification.</title>
        <authorList>
            <person name="Goeker M."/>
        </authorList>
    </citation>
    <scope>NUCLEOTIDE SEQUENCE [LARGE SCALE GENOMIC DNA]</scope>
    <source>
        <strain evidence="11 12">DSM 100309</strain>
    </source>
</reference>
<dbReference type="SUPFAM" id="SSF48452">
    <property type="entry name" value="TPR-like"/>
    <property type="match status" value="1"/>
</dbReference>
<comment type="cofactor">
    <cofactor evidence="1">
        <name>Zn(2+)</name>
        <dbReference type="ChEBI" id="CHEBI:29105"/>
    </cofactor>
</comment>
<dbReference type="AlphaFoldDB" id="A0A4R3Y6N6"/>
<dbReference type="InterPro" id="IPR011990">
    <property type="entry name" value="TPR-like_helical_dom_sf"/>
</dbReference>
<feature type="repeat" description="TPR" evidence="7">
    <location>
        <begin position="346"/>
        <end position="379"/>
    </location>
</feature>
<keyword evidence="4" id="KW-0378">Hydrolase</keyword>
<dbReference type="EMBL" id="SMCO01000005">
    <property type="protein sequence ID" value="TCV87496.1"/>
    <property type="molecule type" value="Genomic_DNA"/>
</dbReference>
<dbReference type="RefSeq" id="WP_124945529.1">
    <property type="nucleotide sequence ID" value="NZ_SMCO01000005.1"/>
</dbReference>
<keyword evidence="9" id="KW-0732">Signal</keyword>
<organism evidence="11 12">
    <name type="scientific">Sulfurirhabdus autotrophica</name>
    <dbReference type="NCBI Taxonomy" id="1706046"/>
    <lineage>
        <taxon>Bacteria</taxon>
        <taxon>Pseudomonadati</taxon>
        <taxon>Pseudomonadota</taxon>
        <taxon>Betaproteobacteria</taxon>
        <taxon>Nitrosomonadales</taxon>
        <taxon>Sulfuricellaceae</taxon>
        <taxon>Sulfurirhabdus</taxon>
    </lineage>
</organism>
<evidence type="ECO:0000313" key="11">
    <source>
        <dbReference type="EMBL" id="TCV87496.1"/>
    </source>
</evidence>
<dbReference type="InterPro" id="IPR019734">
    <property type="entry name" value="TPR_rpt"/>
</dbReference>
<keyword evidence="3" id="KW-0479">Metal-binding</keyword>
<dbReference type="Pfam" id="PF01435">
    <property type="entry name" value="Peptidase_M48"/>
    <property type="match status" value="1"/>
</dbReference>
<comment type="caution">
    <text evidence="11">The sequence shown here is derived from an EMBL/GenBank/DDBJ whole genome shotgun (WGS) entry which is preliminary data.</text>
</comment>
<evidence type="ECO:0000256" key="9">
    <source>
        <dbReference type="SAM" id="SignalP"/>
    </source>
</evidence>
<feature type="region of interest" description="Disordered" evidence="8">
    <location>
        <begin position="481"/>
        <end position="503"/>
    </location>
</feature>
<name>A0A4R3Y6N6_9PROT</name>
<dbReference type="GO" id="GO:0051603">
    <property type="term" value="P:proteolysis involved in protein catabolic process"/>
    <property type="evidence" value="ECO:0007669"/>
    <property type="project" value="TreeGrafter"/>
</dbReference>